<feature type="non-terminal residue" evidence="1">
    <location>
        <position position="57"/>
    </location>
</feature>
<comment type="caution">
    <text evidence="1">The sequence shown here is derived from an EMBL/GenBank/DDBJ whole genome shotgun (WGS) entry which is preliminary data.</text>
</comment>
<organism evidence="1 2">
    <name type="scientific">Nephila pilipes</name>
    <name type="common">Giant wood spider</name>
    <name type="synonym">Nephila maculata</name>
    <dbReference type="NCBI Taxonomy" id="299642"/>
    <lineage>
        <taxon>Eukaryota</taxon>
        <taxon>Metazoa</taxon>
        <taxon>Ecdysozoa</taxon>
        <taxon>Arthropoda</taxon>
        <taxon>Chelicerata</taxon>
        <taxon>Arachnida</taxon>
        <taxon>Araneae</taxon>
        <taxon>Araneomorphae</taxon>
        <taxon>Entelegynae</taxon>
        <taxon>Araneoidea</taxon>
        <taxon>Nephilidae</taxon>
        <taxon>Nephila</taxon>
    </lineage>
</organism>
<keyword evidence="2" id="KW-1185">Reference proteome</keyword>
<dbReference type="OrthoDB" id="5920040at2759"/>
<accession>A0A8X6NPJ9</accession>
<proteinExistence type="predicted"/>
<dbReference type="EMBL" id="BMAW01012030">
    <property type="protein sequence ID" value="GFT26686.1"/>
    <property type="molecule type" value="Genomic_DNA"/>
</dbReference>
<evidence type="ECO:0000313" key="2">
    <source>
        <dbReference type="Proteomes" id="UP000887013"/>
    </source>
</evidence>
<reference evidence="1" key="1">
    <citation type="submission" date="2020-08" db="EMBL/GenBank/DDBJ databases">
        <title>Multicomponent nature underlies the extraordinary mechanical properties of spider dragline silk.</title>
        <authorList>
            <person name="Kono N."/>
            <person name="Nakamura H."/>
            <person name="Mori M."/>
            <person name="Yoshida Y."/>
            <person name="Ohtoshi R."/>
            <person name="Malay A.D."/>
            <person name="Moran D.A.P."/>
            <person name="Tomita M."/>
            <person name="Numata K."/>
            <person name="Arakawa K."/>
        </authorList>
    </citation>
    <scope>NUCLEOTIDE SEQUENCE</scope>
</reference>
<protein>
    <submittedName>
        <fullName evidence="1">Uncharacterized protein</fullName>
    </submittedName>
</protein>
<evidence type="ECO:0000313" key="1">
    <source>
        <dbReference type="EMBL" id="GFT26686.1"/>
    </source>
</evidence>
<name>A0A8X6NPJ9_NEPPI</name>
<gene>
    <name evidence="1" type="ORF">NPIL_260121</name>
</gene>
<dbReference type="Proteomes" id="UP000887013">
    <property type="component" value="Unassembled WGS sequence"/>
</dbReference>
<sequence>MPHSAVVEYNTDTTRIRSVYDASSKEVDERSLNSCLMSGPHLNPQNIRYNIAILRTR</sequence>
<dbReference type="AlphaFoldDB" id="A0A8X6NPJ9"/>